<evidence type="ECO:0000256" key="7">
    <source>
        <dbReference type="SAM" id="MobiDB-lite"/>
    </source>
</evidence>
<dbReference type="OMA" id="HMPGQMQ"/>
<dbReference type="KEGG" id="tpv:TP01_1173"/>
<dbReference type="AlphaFoldDB" id="Q4N6J7"/>
<feature type="compositionally biased region" description="Low complexity" evidence="7">
    <location>
        <begin position="438"/>
        <end position="450"/>
    </location>
</feature>
<proteinExistence type="predicted"/>
<dbReference type="EMBL" id="AAGK01000001">
    <property type="protein sequence ID" value="EAN34411.1"/>
    <property type="molecule type" value="Genomic_DNA"/>
</dbReference>
<dbReference type="VEuPathDB" id="PiroplasmaDB:TpMuguga_01g01173"/>
<evidence type="ECO:0000256" key="4">
    <source>
        <dbReference type="ARBA" id="ARBA00023163"/>
    </source>
</evidence>
<dbReference type="Proteomes" id="UP000001949">
    <property type="component" value="Unassembled WGS sequence"/>
</dbReference>
<dbReference type="GO" id="GO:0035267">
    <property type="term" value="C:NuA4 histone acetyltransferase complex"/>
    <property type="evidence" value="ECO:0007669"/>
    <property type="project" value="InterPro"/>
</dbReference>
<dbReference type="GO" id="GO:0003714">
    <property type="term" value="F:transcription corepressor activity"/>
    <property type="evidence" value="ECO:0007669"/>
    <property type="project" value="TreeGrafter"/>
</dbReference>
<dbReference type="eggNOG" id="KOG2656">
    <property type="taxonomic scope" value="Eukaryota"/>
</dbReference>
<accession>Q4N6J7</accession>
<dbReference type="FunCoup" id="Q4N6J7">
    <property type="interactions" value="10"/>
</dbReference>
<organism evidence="9 10">
    <name type="scientific">Theileria parva</name>
    <name type="common">East coast fever infection agent</name>
    <dbReference type="NCBI Taxonomy" id="5875"/>
    <lineage>
        <taxon>Eukaryota</taxon>
        <taxon>Sar</taxon>
        <taxon>Alveolata</taxon>
        <taxon>Apicomplexa</taxon>
        <taxon>Aconoidasida</taxon>
        <taxon>Piroplasmida</taxon>
        <taxon>Theileriidae</taxon>
        <taxon>Theileria</taxon>
    </lineage>
</organism>
<feature type="coiled-coil region" evidence="6">
    <location>
        <begin position="254"/>
        <end position="284"/>
    </location>
</feature>
<dbReference type="PANTHER" id="PTHR12855">
    <property type="entry name" value="DNA METHYLTRANSFERASE 1-ASSOCIATED PROTEIN 1 FAMILY MEMBER"/>
    <property type="match status" value="1"/>
</dbReference>
<dbReference type="Gene3D" id="1.10.10.60">
    <property type="entry name" value="Homeodomain-like"/>
    <property type="match status" value="1"/>
</dbReference>
<evidence type="ECO:0000313" key="10">
    <source>
        <dbReference type="Proteomes" id="UP000001949"/>
    </source>
</evidence>
<evidence type="ECO:0000256" key="3">
    <source>
        <dbReference type="ARBA" id="ARBA00023015"/>
    </source>
</evidence>
<feature type="compositionally biased region" description="Polar residues" evidence="7">
    <location>
        <begin position="559"/>
        <end position="573"/>
    </location>
</feature>
<keyword evidence="5" id="KW-0539">Nucleus</keyword>
<dbReference type="GeneID" id="3502688"/>
<dbReference type="Pfam" id="PF16282">
    <property type="entry name" value="SANT_DAMP1_like"/>
    <property type="match status" value="1"/>
</dbReference>
<dbReference type="STRING" id="5875.Q4N6J7"/>
<evidence type="ECO:0000256" key="6">
    <source>
        <dbReference type="SAM" id="Coils"/>
    </source>
</evidence>
<dbReference type="GO" id="GO:0000122">
    <property type="term" value="P:negative regulation of transcription by RNA polymerase II"/>
    <property type="evidence" value="ECO:0007669"/>
    <property type="project" value="TreeGrafter"/>
</dbReference>
<name>Q4N6J7_THEPA</name>
<gene>
    <name evidence="9" type="ordered locus">TP01_1173</name>
</gene>
<feature type="domain" description="DAMP1 SANT/Myb-like" evidence="8">
    <location>
        <begin position="109"/>
        <end position="187"/>
    </location>
</feature>
<evidence type="ECO:0000256" key="5">
    <source>
        <dbReference type="ARBA" id="ARBA00023242"/>
    </source>
</evidence>
<comment type="caution">
    <text evidence="9">The sequence shown here is derived from an EMBL/GenBank/DDBJ whole genome shotgun (WGS) entry which is preliminary data.</text>
</comment>
<dbReference type="GO" id="GO:0006338">
    <property type="term" value="P:chromatin remodeling"/>
    <property type="evidence" value="ECO:0007669"/>
    <property type="project" value="InterPro"/>
</dbReference>
<comment type="subcellular location">
    <subcellularLocation>
        <location evidence="1">Nucleus</location>
    </subcellularLocation>
</comment>
<keyword evidence="4" id="KW-0804">Transcription</keyword>
<dbReference type="PANTHER" id="PTHR12855:SF10">
    <property type="entry name" value="DNA METHYLTRANSFERASE 1-ASSOCIATED PROTEIN 1"/>
    <property type="match status" value="1"/>
</dbReference>
<protein>
    <recommendedName>
        <fullName evidence="8">dAMP1 SANT/Myb-like domain-containing protein</fullName>
    </recommendedName>
</protein>
<feature type="region of interest" description="Disordered" evidence="7">
    <location>
        <begin position="552"/>
        <end position="573"/>
    </location>
</feature>
<keyword evidence="2" id="KW-0156">Chromatin regulator</keyword>
<keyword evidence="3" id="KW-0805">Transcription regulation</keyword>
<reference evidence="9 10" key="1">
    <citation type="journal article" date="2005" name="Science">
        <title>Genome sequence of Theileria parva, a bovine pathogen that transforms lymphocytes.</title>
        <authorList>
            <person name="Gardner M.J."/>
            <person name="Bishop R."/>
            <person name="Shah T."/>
            <person name="de Villiers E.P."/>
            <person name="Carlton J.M."/>
            <person name="Hall N."/>
            <person name="Ren Q."/>
            <person name="Paulsen I.T."/>
            <person name="Pain A."/>
            <person name="Berriman M."/>
            <person name="Wilson R.J.M."/>
            <person name="Sato S."/>
            <person name="Ralph S.A."/>
            <person name="Mann D.J."/>
            <person name="Xiong Z."/>
            <person name="Shallom S.J."/>
            <person name="Weidman J."/>
            <person name="Jiang L."/>
            <person name="Lynn J."/>
            <person name="Weaver B."/>
            <person name="Shoaibi A."/>
            <person name="Domingo A.R."/>
            <person name="Wasawo D."/>
            <person name="Crabtree J."/>
            <person name="Wortman J.R."/>
            <person name="Haas B."/>
            <person name="Angiuoli S.V."/>
            <person name="Creasy T.H."/>
            <person name="Lu C."/>
            <person name="Suh B."/>
            <person name="Silva J.C."/>
            <person name="Utterback T.R."/>
            <person name="Feldblyum T.V."/>
            <person name="Pertea M."/>
            <person name="Allen J."/>
            <person name="Nierman W.C."/>
            <person name="Taracha E.L.N."/>
            <person name="Salzberg S.L."/>
            <person name="White O.R."/>
            <person name="Fitzhugh H.A."/>
            <person name="Morzaria S."/>
            <person name="Venter J.C."/>
            <person name="Fraser C.M."/>
            <person name="Nene V."/>
        </authorList>
    </citation>
    <scope>NUCLEOTIDE SEQUENCE [LARGE SCALE GENOMIC DNA]</scope>
    <source>
        <strain evidence="9 10">Muguga</strain>
    </source>
</reference>
<dbReference type="InterPro" id="IPR027109">
    <property type="entry name" value="Swc4/Dmap1"/>
</dbReference>
<sequence length="611" mass="71717">MKDKEKEIPSVPTSYRILIKGASANDNKQIRLNVDDKRHVWRQCSFKNPARSDGLVLRHWRHFEKGTEYLSSARKQRKVVRNKICKNIDDDSTCTLARIDEEDSVLDSYSFARVNPSVKIYRYSDDFYMFHLADLDPSWTKDETDLLFDLCEMFELRFIAIHDCFKWRKDIPLEKLKQRYYSVTKRIVEFLFEEKIKNEIMKHGNPNHPVVLSLKDESARHPLVKFTYNADHDRDRRQMLERSYRITPEQREMEAQLLSDIKAAESLLKSEEKKRSEMKRLKRKFNVNESEVIPTPRLDQFQTKPVWLASSFISFYKSQLTQHHNDAVDEMLNELNISPPVVSSQASNELYCIVRGDAAIMINIVNKVESLRKELDHWKQLTNQPTEPEAAKVKEEPFPDTTDHMQVYQTPLTHSVIAKSFTKPKPTVGGVSTVQQVQPVPTVNPPTTVGVHEEDPMQQSRRMMVQGMPPQMKGMYPIKAQSGAASPQAFTQQMYPQFQQQMFHTQMNPRVIQHHIQQRMMQQQQFQQQQQHFQHMMPMHQDAKFQPIHQDTKFPPMHQDSQMGTPQMPSGQYNPNQYQAQFSPSQRYYQTHNQQMMHHMGLQKGPNTNQK</sequence>
<evidence type="ECO:0000259" key="8">
    <source>
        <dbReference type="Pfam" id="PF16282"/>
    </source>
</evidence>
<keyword evidence="10" id="KW-1185">Reference proteome</keyword>
<dbReference type="InterPro" id="IPR032563">
    <property type="entry name" value="DAMP1_SANT-like"/>
</dbReference>
<feature type="region of interest" description="Disordered" evidence="7">
    <location>
        <begin position="438"/>
        <end position="458"/>
    </location>
</feature>
<keyword evidence="6" id="KW-0175">Coiled coil</keyword>
<dbReference type="GO" id="GO:0006281">
    <property type="term" value="P:DNA repair"/>
    <property type="evidence" value="ECO:0007669"/>
    <property type="project" value="InterPro"/>
</dbReference>
<evidence type="ECO:0000256" key="1">
    <source>
        <dbReference type="ARBA" id="ARBA00004123"/>
    </source>
</evidence>
<dbReference type="GO" id="GO:0000812">
    <property type="term" value="C:Swr1 complex"/>
    <property type="evidence" value="ECO:0007669"/>
    <property type="project" value="TreeGrafter"/>
</dbReference>
<dbReference type="InParanoid" id="Q4N6J7"/>
<evidence type="ECO:0000313" key="9">
    <source>
        <dbReference type="EMBL" id="EAN34411.1"/>
    </source>
</evidence>
<evidence type="ECO:0000256" key="2">
    <source>
        <dbReference type="ARBA" id="ARBA00022853"/>
    </source>
</evidence>